<evidence type="ECO:0000313" key="2">
    <source>
        <dbReference type="Proteomes" id="UP000291116"/>
    </source>
</evidence>
<dbReference type="AlphaFoldDB" id="A0A448ZJS2"/>
<organism evidence="1 2">
    <name type="scientific">Pseudo-nitzschia multistriata</name>
    <dbReference type="NCBI Taxonomy" id="183589"/>
    <lineage>
        <taxon>Eukaryota</taxon>
        <taxon>Sar</taxon>
        <taxon>Stramenopiles</taxon>
        <taxon>Ochrophyta</taxon>
        <taxon>Bacillariophyta</taxon>
        <taxon>Bacillariophyceae</taxon>
        <taxon>Bacillariophycidae</taxon>
        <taxon>Bacillariales</taxon>
        <taxon>Bacillariaceae</taxon>
        <taxon>Pseudo-nitzschia</taxon>
    </lineage>
</organism>
<keyword evidence="2" id="KW-1185">Reference proteome</keyword>
<proteinExistence type="predicted"/>
<protein>
    <submittedName>
        <fullName evidence="1">Uncharacterized protein</fullName>
    </submittedName>
</protein>
<dbReference type="OrthoDB" id="440325at2759"/>
<gene>
    <name evidence="1" type="ORF">PSNMU_V1.4_AUG-EV-PASAV3_0092650</name>
</gene>
<evidence type="ECO:0000313" key="1">
    <source>
        <dbReference type="EMBL" id="VEU42308.1"/>
    </source>
</evidence>
<dbReference type="Proteomes" id="UP000291116">
    <property type="component" value="Unassembled WGS sequence"/>
</dbReference>
<reference evidence="1 2" key="1">
    <citation type="submission" date="2019-01" db="EMBL/GenBank/DDBJ databases">
        <authorList>
            <person name="Ferrante I. M."/>
        </authorList>
    </citation>
    <scope>NUCLEOTIDE SEQUENCE [LARGE SCALE GENOMIC DNA]</scope>
    <source>
        <strain evidence="1 2">B856</strain>
    </source>
</reference>
<sequence length="176" mass="19282">MFSQSRLILQANKNAIRATASAIPSTMKMTTAARILSTASSIPSWATVDPKDMGIDPEPHAVRNLVDGKWQPTSSETIVIPHPLDANAPPIFTIPDTQILELDPFYESLRKVPKSGLHNPLKNPERYVHYGEISRKAGAALSDPKTAEFFTHPLVFPETTTAKCPLDTDGPTDRSH</sequence>
<dbReference type="EMBL" id="CAACVS010000432">
    <property type="protein sequence ID" value="VEU42308.1"/>
    <property type="molecule type" value="Genomic_DNA"/>
</dbReference>
<accession>A0A448ZJS2</accession>
<name>A0A448ZJS2_9STRA</name>